<reference evidence="7" key="1">
    <citation type="submission" date="2022-12" db="EMBL/GenBank/DDBJ databases">
        <authorList>
            <person name="Brejova B."/>
        </authorList>
    </citation>
    <scope>NUCLEOTIDE SEQUENCE</scope>
</reference>
<dbReference type="GO" id="GO:0008270">
    <property type="term" value="F:zinc ion binding"/>
    <property type="evidence" value="ECO:0007669"/>
    <property type="project" value="UniProtKB-KW"/>
</dbReference>
<dbReference type="Gene3D" id="3.30.40.10">
    <property type="entry name" value="Zinc/RING finger domain, C3HC4 (zinc finger)"/>
    <property type="match status" value="1"/>
</dbReference>
<dbReference type="AlphaFoldDB" id="A0A9W4TWR8"/>
<sequence length="177" mass="20594">MSTYEDEHNITTNEHRRQHETLSNIIDNFLSNTRTIHQTNEQILSTALGQLENNPTIIQMLESLDDKPKKGVDSEFLDTLERVPISELKNEVCPICTNKFIDDPYPLVVRLPCGRGVNHIYDLDCIGPWLQLNSTCPLDRIDLLDLKRQRKDKIQQEIDKAKEEDDEEEEDDWDVYG</sequence>
<keyword evidence="2 4" id="KW-0863">Zinc-finger</keyword>
<evidence type="ECO:0000256" key="5">
    <source>
        <dbReference type="SAM" id="MobiDB-lite"/>
    </source>
</evidence>
<evidence type="ECO:0000313" key="8">
    <source>
        <dbReference type="Proteomes" id="UP001152885"/>
    </source>
</evidence>
<evidence type="ECO:0000256" key="1">
    <source>
        <dbReference type="ARBA" id="ARBA00022723"/>
    </source>
</evidence>
<protein>
    <recommendedName>
        <fullName evidence="6">RING-type domain-containing protein</fullName>
    </recommendedName>
</protein>
<dbReference type="Pfam" id="PF13639">
    <property type="entry name" value="zf-RING_2"/>
    <property type="match status" value="1"/>
</dbReference>
<name>A0A9W4TWR8_9ASCO</name>
<dbReference type="EMBL" id="CANTUO010000002">
    <property type="protein sequence ID" value="CAI5758314.1"/>
    <property type="molecule type" value="Genomic_DNA"/>
</dbReference>
<dbReference type="InterPro" id="IPR013083">
    <property type="entry name" value="Znf_RING/FYVE/PHD"/>
</dbReference>
<feature type="compositionally biased region" description="Acidic residues" evidence="5">
    <location>
        <begin position="164"/>
        <end position="177"/>
    </location>
</feature>
<proteinExistence type="predicted"/>
<dbReference type="SUPFAM" id="SSF57850">
    <property type="entry name" value="RING/U-box"/>
    <property type="match status" value="1"/>
</dbReference>
<dbReference type="Proteomes" id="UP001152885">
    <property type="component" value="Unassembled WGS sequence"/>
</dbReference>
<comment type="caution">
    <text evidence="7">The sequence shown here is derived from an EMBL/GenBank/DDBJ whole genome shotgun (WGS) entry which is preliminary data.</text>
</comment>
<feature type="region of interest" description="Disordered" evidence="5">
    <location>
        <begin position="155"/>
        <end position="177"/>
    </location>
</feature>
<keyword evidence="3" id="KW-0862">Zinc</keyword>
<keyword evidence="1" id="KW-0479">Metal-binding</keyword>
<gene>
    <name evidence="7" type="ORF">CANVERA_P2828</name>
</gene>
<evidence type="ECO:0000313" key="7">
    <source>
        <dbReference type="EMBL" id="CAI5758314.1"/>
    </source>
</evidence>
<keyword evidence="8" id="KW-1185">Reference proteome</keyword>
<dbReference type="PANTHER" id="PTHR15710">
    <property type="entry name" value="E3 UBIQUITIN-PROTEIN LIGASE PRAJA"/>
    <property type="match status" value="1"/>
</dbReference>
<dbReference type="InterPro" id="IPR001841">
    <property type="entry name" value="Znf_RING"/>
</dbReference>
<evidence type="ECO:0000256" key="4">
    <source>
        <dbReference type="PROSITE-ProRule" id="PRU00175"/>
    </source>
</evidence>
<organism evidence="7 8">
    <name type="scientific">Candida verbasci</name>
    <dbReference type="NCBI Taxonomy" id="1227364"/>
    <lineage>
        <taxon>Eukaryota</taxon>
        <taxon>Fungi</taxon>
        <taxon>Dikarya</taxon>
        <taxon>Ascomycota</taxon>
        <taxon>Saccharomycotina</taxon>
        <taxon>Pichiomycetes</taxon>
        <taxon>Debaryomycetaceae</taxon>
        <taxon>Candida/Lodderomyces clade</taxon>
        <taxon>Candida</taxon>
    </lineage>
</organism>
<accession>A0A9W4TWR8</accession>
<dbReference type="GO" id="GO:0016567">
    <property type="term" value="P:protein ubiquitination"/>
    <property type="evidence" value="ECO:0007669"/>
    <property type="project" value="TreeGrafter"/>
</dbReference>
<evidence type="ECO:0000256" key="3">
    <source>
        <dbReference type="ARBA" id="ARBA00022833"/>
    </source>
</evidence>
<dbReference type="GO" id="GO:0061630">
    <property type="term" value="F:ubiquitin protein ligase activity"/>
    <property type="evidence" value="ECO:0007669"/>
    <property type="project" value="TreeGrafter"/>
</dbReference>
<evidence type="ECO:0000259" key="6">
    <source>
        <dbReference type="PROSITE" id="PS50089"/>
    </source>
</evidence>
<dbReference type="OrthoDB" id="8062037at2759"/>
<evidence type="ECO:0000256" key="2">
    <source>
        <dbReference type="ARBA" id="ARBA00022771"/>
    </source>
</evidence>
<dbReference type="PROSITE" id="PS50089">
    <property type="entry name" value="ZF_RING_2"/>
    <property type="match status" value="1"/>
</dbReference>
<feature type="domain" description="RING-type" evidence="6">
    <location>
        <begin position="93"/>
        <end position="140"/>
    </location>
</feature>
<dbReference type="GO" id="GO:0005737">
    <property type="term" value="C:cytoplasm"/>
    <property type="evidence" value="ECO:0007669"/>
    <property type="project" value="TreeGrafter"/>
</dbReference>
<dbReference type="PANTHER" id="PTHR15710:SF243">
    <property type="entry name" value="E3 UBIQUITIN-PROTEIN LIGASE PRAJA-2 ISOFORM X1"/>
    <property type="match status" value="1"/>
</dbReference>